<comment type="similarity">
    <text evidence="4">Belongs to the choline/ethanolamine kinase family.</text>
</comment>
<evidence type="ECO:0000313" key="7">
    <source>
        <dbReference type="RefSeq" id="XP_025830733.1"/>
    </source>
</evidence>
<dbReference type="KEGG" id="apln:112903928"/>
<sequence length="353" mass="41114">MEKFPHIPIEIHENDLNNGALRILKVIRPRWQPKMIEFKLLTDGITNKLVKCRLEGEKEENSVLVRVYGHKTDLLIDRKAETRNIKLLNREGLAPSLYATFSNGLAYEFVPGCTLNCNSVGQPTTYKMVARHLAKLHKVREGVNNGEHAPILWDKLTNFLNLVPHKFSDPVKQERYESLVLPKEQLRKEIEYLKENLTQINSPVVFCHNDLLLGNVICTDDESSVVFIDYEYAAYNYQAFDIGNHFNEFVGIEPDTIDYSKYPSKELQYDWLKTYLLEFKNTDSVKDEDIYKLYIQVNKFSLTSHLFWGIWALIQAEHSYIDFDFIKYGAIRINEYLAKKEDFLNLDGNETSS</sequence>
<keyword evidence="1" id="KW-0594">Phospholipid biosynthesis</keyword>
<dbReference type="OrthoDB" id="10267235at2759"/>
<dbReference type="GO" id="GO:0004305">
    <property type="term" value="F:ethanolamine kinase activity"/>
    <property type="evidence" value="ECO:0007669"/>
    <property type="project" value="UniProtKB-EC"/>
</dbReference>
<dbReference type="PANTHER" id="PTHR22603">
    <property type="entry name" value="CHOLINE/ETHANOALAMINE KINASE"/>
    <property type="match status" value="1"/>
</dbReference>
<dbReference type="CDD" id="cd05157">
    <property type="entry name" value="ETNK_euk"/>
    <property type="match status" value="1"/>
</dbReference>
<dbReference type="AlphaFoldDB" id="A0A7F5R524"/>
<dbReference type="SUPFAM" id="SSF56112">
    <property type="entry name" value="Protein kinase-like (PK-like)"/>
    <property type="match status" value="1"/>
</dbReference>
<dbReference type="RefSeq" id="XP_025830733.1">
    <property type="nucleotide sequence ID" value="XM_025974948.1"/>
</dbReference>
<dbReference type="GeneID" id="112903928"/>
<evidence type="ECO:0000256" key="4">
    <source>
        <dbReference type="ARBA" id="ARBA00038211"/>
    </source>
</evidence>
<dbReference type="Gene3D" id="3.30.200.20">
    <property type="entry name" value="Phosphorylase Kinase, domain 1"/>
    <property type="match status" value="1"/>
</dbReference>
<dbReference type="PANTHER" id="PTHR22603:SF66">
    <property type="entry name" value="ETHANOLAMINE KINASE"/>
    <property type="match status" value="1"/>
</dbReference>
<organism evidence="6 7">
    <name type="scientific">Agrilus planipennis</name>
    <name type="common">Emerald ash borer</name>
    <name type="synonym">Agrilus marcopoli</name>
    <dbReference type="NCBI Taxonomy" id="224129"/>
    <lineage>
        <taxon>Eukaryota</taxon>
        <taxon>Metazoa</taxon>
        <taxon>Ecdysozoa</taxon>
        <taxon>Arthropoda</taxon>
        <taxon>Hexapoda</taxon>
        <taxon>Insecta</taxon>
        <taxon>Pterygota</taxon>
        <taxon>Neoptera</taxon>
        <taxon>Endopterygota</taxon>
        <taxon>Coleoptera</taxon>
        <taxon>Polyphaga</taxon>
        <taxon>Elateriformia</taxon>
        <taxon>Buprestoidea</taxon>
        <taxon>Buprestidae</taxon>
        <taxon>Agrilinae</taxon>
        <taxon>Agrilus</taxon>
    </lineage>
</organism>
<dbReference type="EC" id="2.7.1.82" evidence="5"/>
<comment type="pathway">
    <text evidence="3">Phospholipid metabolism; phosphatidylethanolamine biosynthesis; phosphatidylethanolamine from ethanolamine: step 1/3.</text>
</comment>
<keyword evidence="2" id="KW-1208">Phospholipid metabolism</keyword>
<evidence type="ECO:0000256" key="5">
    <source>
        <dbReference type="ARBA" id="ARBA00038874"/>
    </source>
</evidence>
<dbReference type="FunCoup" id="A0A7F5R524">
    <property type="interactions" value="1818"/>
</dbReference>
<name>A0A7F5R524_AGRPL</name>
<dbReference type="GO" id="GO:0005737">
    <property type="term" value="C:cytoplasm"/>
    <property type="evidence" value="ECO:0007669"/>
    <property type="project" value="TreeGrafter"/>
</dbReference>
<dbReference type="Proteomes" id="UP000192223">
    <property type="component" value="Unplaced"/>
</dbReference>
<gene>
    <name evidence="7" type="primary">LOC112903928</name>
</gene>
<keyword evidence="1" id="KW-0443">Lipid metabolism</keyword>
<evidence type="ECO:0000256" key="2">
    <source>
        <dbReference type="ARBA" id="ARBA00023264"/>
    </source>
</evidence>
<dbReference type="Gene3D" id="3.90.1200.10">
    <property type="match status" value="1"/>
</dbReference>
<dbReference type="InterPro" id="IPR011009">
    <property type="entry name" value="Kinase-like_dom_sf"/>
</dbReference>
<dbReference type="Pfam" id="PF01633">
    <property type="entry name" value="Choline_kinase"/>
    <property type="match status" value="1"/>
</dbReference>
<accession>A0A7F5R524</accession>
<dbReference type="InParanoid" id="A0A7F5R524"/>
<keyword evidence="6" id="KW-1185">Reference proteome</keyword>
<keyword evidence="1" id="KW-0444">Lipid biosynthesis</keyword>
<evidence type="ECO:0000313" key="6">
    <source>
        <dbReference type="Proteomes" id="UP000192223"/>
    </source>
</evidence>
<protein>
    <recommendedName>
        <fullName evidence="5">ethanolamine kinase</fullName>
        <ecNumber evidence="5">2.7.1.82</ecNumber>
    </recommendedName>
</protein>
<dbReference type="GO" id="GO:0006646">
    <property type="term" value="P:phosphatidylethanolamine biosynthetic process"/>
    <property type="evidence" value="ECO:0007669"/>
    <property type="project" value="TreeGrafter"/>
</dbReference>
<evidence type="ECO:0000256" key="1">
    <source>
        <dbReference type="ARBA" id="ARBA00023209"/>
    </source>
</evidence>
<reference evidence="7" key="1">
    <citation type="submission" date="2025-08" db="UniProtKB">
        <authorList>
            <consortium name="RefSeq"/>
        </authorList>
    </citation>
    <scope>IDENTIFICATION</scope>
    <source>
        <tissue evidence="7">Entire body</tissue>
    </source>
</reference>
<proteinExistence type="inferred from homology"/>
<evidence type="ECO:0000256" key="3">
    <source>
        <dbReference type="ARBA" id="ARBA00037883"/>
    </source>
</evidence>